<dbReference type="AlphaFoldDB" id="A0A1I5BXV8"/>
<dbReference type="RefSeq" id="WP_090069077.1">
    <property type="nucleotide sequence ID" value="NZ_FOVR01000002.1"/>
</dbReference>
<dbReference type="PROSITE" id="PS50987">
    <property type="entry name" value="HTH_ARSR_2"/>
    <property type="match status" value="1"/>
</dbReference>
<dbReference type="PRINTS" id="PR00778">
    <property type="entry name" value="HTHARSR"/>
</dbReference>
<dbReference type="Proteomes" id="UP000199236">
    <property type="component" value="Unassembled WGS sequence"/>
</dbReference>
<keyword evidence="1" id="KW-0805">Transcription regulation</keyword>
<sequence length="121" mass="13599">MENLTNIFSALSDPIRLRILALIAKETELCVCELVGALQLPQPKISRHCKVLSEANLLVSRREAQWVLYSQADDMPDWSRQALEAAVEGIKQDAQYAEDCARLSKVERPPVRCDGMEKQAC</sequence>
<dbReference type="EMBL" id="FOVR01000002">
    <property type="protein sequence ID" value="SFN79586.1"/>
    <property type="molecule type" value="Genomic_DNA"/>
</dbReference>
<organism evidence="5 6">
    <name type="scientific">Cohaesibacter marisflavi</name>
    <dbReference type="NCBI Taxonomy" id="655353"/>
    <lineage>
        <taxon>Bacteria</taxon>
        <taxon>Pseudomonadati</taxon>
        <taxon>Pseudomonadota</taxon>
        <taxon>Alphaproteobacteria</taxon>
        <taxon>Hyphomicrobiales</taxon>
        <taxon>Cohaesibacteraceae</taxon>
    </lineage>
</organism>
<dbReference type="SMART" id="SM00418">
    <property type="entry name" value="HTH_ARSR"/>
    <property type="match status" value="1"/>
</dbReference>
<reference evidence="5 6" key="1">
    <citation type="submission" date="2016-10" db="EMBL/GenBank/DDBJ databases">
        <authorList>
            <person name="de Groot N.N."/>
        </authorList>
    </citation>
    <scope>NUCLEOTIDE SEQUENCE [LARGE SCALE GENOMIC DNA]</scope>
    <source>
        <strain evidence="5 6">CGMCC 1.9157</strain>
    </source>
</reference>
<keyword evidence="6" id="KW-1185">Reference proteome</keyword>
<keyword evidence="3" id="KW-0804">Transcription</keyword>
<name>A0A1I5BXV8_9HYPH</name>
<dbReference type="InterPro" id="IPR051011">
    <property type="entry name" value="Metal_resp_trans_reg"/>
</dbReference>
<keyword evidence="2" id="KW-0238">DNA-binding</keyword>
<dbReference type="PANTHER" id="PTHR43132:SF2">
    <property type="entry name" value="ARSENICAL RESISTANCE OPERON REPRESSOR ARSR-RELATED"/>
    <property type="match status" value="1"/>
</dbReference>
<dbReference type="InterPro" id="IPR011991">
    <property type="entry name" value="ArsR-like_HTH"/>
</dbReference>
<dbReference type="PANTHER" id="PTHR43132">
    <property type="entry name" value="ARSENICAL RESISTANCE OPERON REPRESSOR ARSR-RELATED"/>
    <property type="match status" value="1"/>
</dbReference>
<evidence type="ECO:0000256" key="1">
    <source>
        <dbReference type="ARBA" id="ARBA00023015"/>
    </source>
</evidence>
<dbReference type="Pfam" id="PF01022">
    <property type="entry name" value="HTH_5"/>
    <property type="match status" value="1"/>
</dbReference>
<dbReference type="OrthoDB" id="9790747at2"/>
<dbReference type="Gene3D" id="1.10.10.10">
    <property type="entry name" value="Winged helix-like DNA-binding domain superfamily/Winged helix DNA-binding domain"/>
    <property type="match status" value="1"/>
</dbReference>
<feature type="domain" description="HTH arsR-type" evidence="4">
    <location>
        <begin position="1"/>
        <end position="94"/>
    </location>
</feature>
<gene>
    <name evidence="5" type="ORF">SAMN04488056_10240</name>
</gene>
<dbReference type="GO" id="GO:0003677">
    <property type="term" value="F:DNA binding"/>
    <property type="evidence" value="ECO:0007669"/>
    <property type="project" value="UniProtKB-KW"/>
</dbReference>
<dbReference type="SUPFAM" id="SSF46785">
    <property type="entry name" value="Winged helix' DNA-binding domain"/>
    <property type="match status" value="1"/>
</dbReference>
<dbReference type="InterPro" id="IPR001845">
    <property type="entry name" value="HTH_ArsR_DNA-bd_dom"/>
</dbReference>
<evidence type="ECO:0000313" key="6">
    <source>
        <dbReference type="Proteomes" id="UP000199236"/>
    </source>
</evidence>
<dbReference type="GO" id="GO:0003700">
    <property type="term" value="F:DNA-binding transcription factor activity"/>
    <property type="evidence" value="ECO:0007669"/>
    <property type="project" value="InterPro"/>
</dbReference>
<evidence type="ECO:0000313" key="5">
    <source>
        <dbReference type="EMBL" id="SFN79586.1"/>
    </source>
</evidence>
<dbReference type="NCBIfam" id="NF033788">
    <property type="entry name" value="HTH_metalloreg"/>
    <property type="match status" value="1"/>
</dbReference>
<dbReference type="STRING" id="655353.SAMN04488056_10240"/>
<dbReference type="CDD" id="cd00090">
    <property type="entry name" value="HTH_ARSR"/>
    <property type="match status" value="1"/>
</dbReference>
<protein>
    <submittedName>
        <fullName evidence="5">ArsR family transcriptional regulator</fullName>
    </submittedName>
</protein>
<dbReference type="InterPro" id="IPR036390">
    <property type="entry name" value="WH_DNA-bd_sf"/>
</dbReference>
<evidence type="ECO:0000256" key="2">
    <source>
        <dbReference type="ARBA" id="ARBA00023125"/>
    </source>
</evidence>
<dbReference type="InterPro" id="IPR036388">
    <property type="entry name" value="WH-like_DNA-bd_sf"/>
</dbReference>
<evidence type="ECO:0000259" key="4">
    <source>
        <dbReference type="PROSITE" id="PS50987"/>
    </source>
</evidence>
<accession>A0A1I5BXV8</accession>
<evidence type="ECO:0000256" key="3">
    <source>
        <dbReference type="ARBA" id="ARBA00023163"/>
    </source>
</evidence>
<proteinExistence type="predicted"/>